<protein>
    <submittedName>
        <fullName evidence="1">Uncharacterized protein</fullName>
    </submittedName>
</protein>
<gene>
    <name evidence="1" type="ORF">B2M20_00670</name>
</gene>
<reference evidence="1 2" key="1">
    <citation type="submission" date="2017-02" db="EMBL/GenBank/DDBJ databases">
        <title>Genome sequence of the nitrite-oxidizing bacterium Nitrobacter vulgaris strain Ab1.</title>
        <authorList>
            <person name="Mellbye B.L."/>
            <person name="Davis E.W."/>
            <person name="Spieck E."/>
            <person name="Chang J.H."/>
            <person name="Bottomley P.J."/>
            <person name="Sayavedra-Soto L.A."/>
        </authorList>
    </citation>
    <scope>NUCLEOTIDE SEQUENCE [LARGE SCALE GENOMIC DNA]</scope>
    <source>
        <strain evidence="1 2">Ab1</strain>
    </source>
</reference>
<dbReference type="AlphaFoldDB" id="A0A1V4I2R7"/>
<evidence type="ECO:0000313" key="2">
    <source>
        <dbReference type="Proteomes" id="UP000189940"/>
    </source>
</evidence>
<organism evidence="1 2">
    <name type="scientific">Nitrobacter vulgaris</name>
    <dbReference type="NCBI Taxonomy" id="29421"/>
    <lineage>
        <taxon>Bacteria</taxon>
        <taxon>Pseudomonadati</taxon>
        <taxon>Pseudomonadota</taxon>
        <taxon>Alphaproteobacteria</taxon>
        <taxon>Hyphomicrobiales</taxon>
        <taxon>Nitrobacteraceae</taxon>
        <taxon>Nitrobacter</taxon>
    </lineage>
</organism>
<proteinExistence type="predicted"/>
<name>A0A1V4I2R7_NITVU</name>
<dbReference type="Proteomes" id="UP000189940">
    <property type="component" value="Unassembled WGS sequence"/>
</dbReference>
<accession>A0A1V4I2R7</accession>
<dbReference type="EMBL" id="MWPQ01000003">
    <property type="protein sequence ID" value="OPH84516.1"/>
    <property type="molecule type" value="Genomic_DNA"/>
</dbReference>
<comment type="caution">
    <text evidence="1">The sequence shown here is derived from an EMBL/GenBank/DDBJ whole genome shotgun (WGS) entry which is preliminary data.</text>
</comment>
<keyword evidence="2" id="KW-1185">Reference proteome</keyword>
<evidence type="ECO:0000313" key="1">
    <source>
        <dbReference type="EMBL" id="OPH84516.1"/>
    </source>
</evidence>
<sequence length="64" mass="7051">MVFCLMGQLLKTTNCPICRKPMTMALPPGGKGPRVLTCVDCDWLRDETAKSWLSGDLGRDPPKT</sequence>